<dbReference type="SUPFAM" id="SSF53187">
    <property type="entry name" value="Zn-dependent exopeptidases"/>
    <property type="match status" value="1"/>
</dbReference>
<dbReference type="Pfam" id="PF04389">
    <property type="entry name" value="Peptidase_M28"/>
    <property type="match status" value="1"/>
</dbReference>
<comment type="subcellular location">
    <subcellularLocation>
        <location evidence="2">Endoplasmic reticulum membrane</location>
        <topology evidence="2">Multi-pass membrane protein</topology>
    </subcellularLocation>
</comment>
<evidence type="ECO:0000313" key="17">
    <source>
        <dbReference type="EMBL" id="CAE0501135.1"/>
    </source>
</evidence>
<dbReference type="AlphaFoldDB" id="A0A7S3VS77"/>
<organism evidence="17">
    <name type="scientific">Dunaliella tertiolecta</name>
    <name type="common">Green alga</name>
    <dbReference type="NCBI Taxonomy" id="3047"/>
    <lineage>
        <taxon>Eukaryota</taxon>
        <taxon>Viridiplantae</taxon>
        <taxon>Chlorophyta</taxon>
        <taxon>core chlorophytes</taxon>
        <taxon>Chlorophyceae</taxon>
        <taxon>CS clade</taxon>
        <taxon>Chlamydomonadales</taxon>
        <taxon>Dunaliellaceae</taxon>
        <taxon>Dunaliella</taxon>
    </lineage>
</organism>
<accession>A0A7S3VS77</accession>
<evidence type="ECO:0000256" key="11">
    <source>
        <dbReference type="ARBA" id="ARBA00023049"/>
    </source>
</evidence>
<keyword evidence="5 15" id="KW-0812">Transmembrane</keyword>
<feature type="transmembrane region" description="Helical" evidence="15">
    <location>
        <begin position="514"/>
        <end position="533"/>
    </location>
</feature>
<feature type="region of interest" description="Disordered" evidence="14">
    <location>
        <begin position="718"/>
        <end position="784"/>
    </location>
</feature>
<feature type="compositionally biased region" description="Low complexity" evidence="14">
    <location>
        <begin position="732"/>
        <end position="758"/>
    </location>
</feature>
<keyword evidence="8" id="KW-0256">Endoplasmic reticulum</keyword>
<gene>
    <name evidence="17" type="ORF">DTER00134_LOCUS16208</name>
</gene>
<feature type="transmembrane region" description="Helical" evidence="15">
    <location>
        <begin position="585"/>
        <end position="607"/>
    </location>
</feature>
<dbReference type="Gene3D" id="3.40.630.10">
    <property type="entry name" value="Zn peptidases"/>
    <property type="match status" value="1"/>
</dbReference>
<evidence type="ECO:0000256" key="13">
    <source>
        <dbReference type="ARBA" id="ARBA00023180"/>
    </source>
</evidence>
<dbReference type="GO" id="GO:0046872">
    <property type="term" value="F:metal ion binding"/>
    <property type="evidence" value="ECO:0007669"/>
    <property type="project" value="UniProtKB-KW"/>
</dbReference>
<evidence type="ECO:0000256" key="3">
    <source>
        <dbReference type="ARBA" id="ARBA00010918"/>
    </source>
</evidence>
<feature type="transmembrane region" description="Helical" evidence="15">
    <location>
        <begin position="416"/>
        <end position="436"/>
    </location>
</feature>
<proteinExistence type="inferred from homology"/>
<feature type="transmembrane region" description="Helical" evidence="15">
    <location>
        <begin position="20"/>
        <end position="37"/>
    </location>
</feature>
<keyword evidence="13" id="KW-0325">Glycoprotein</keyword>
<evidence type="ECO:0000256" key="10">
    <source>
        <dbReference type="ARBA" id="ARBA00022989"/>
    </source>
</evidence>
<reference evidence="17" key="1">
    <citation type="submission" date="2021-01" db="EMBL/GenBank/DDBJ databases">
        <authorList>
            <person name="Corre E."/>
            <person name="Pelletier E."/>
            <person name="Niang G."/>
            <person name="Scheremetjew M."/>
            <person name="Finn R."/>
            <person name="Kale V."/>
            <person name="Holt S."/>
            <person name="Cochrane G."/>
            <person name="Meng A."/>
            <person name="Brown T."/>
            <person name="Cohen L."/>
        </authorList>
    </citation>
    <scope>NUCLEOTIDE SEQUENCE</scope>
    <source>
        <strain evidence="17">CCMP1320</strain>
    </source>
</reference>
<dbReference type="EMBL" id="HBIP01026839">
    <property type="protein sequence ID" value="CAE0501135.1"/>
    <property type="molecule type" value="Transcribed_RNA"/>
</dbReference>
<evidence type="ECO:0000259" key="16">
    <source>
        <dbReference type="Pfam" id="PF04389"/>
    </source>
</evidence>
<evidence type="ECO:0000256" key="4">
    <source>
        <dbReference type="ARBA" id="ARBA00022670"/>
    </source>
</evidence>
<keyword evidence="7" id="KW-0378">Hydrolase</keyword>
<keyword evidence="6" id="KW-0479">Metal-binding</keyword>
<dbReference type="PANTHER" id="PTHR12147:SF22">
    <property type="entry name" value="ENDOPLASMIC RETICULUM METALLOPEPTIDASE 1"/>
    <property type="match status" value="1"/>
</dbReference>
<sequence length="980" mass="104325">MNMAGDTGTEAKKQTGGGMNMLVLSCIILGTSLRLAYHRTFQWVPKPTADTVAGHLFSEQRALRHVHDLVNGIGDRQISSPGLPLATKYMMEQVKAIANSDYSRNDMEVQVDLETVSGAVAMSFTGINFTNAYRHLDNVVLKVTPKALQGYPAVLISSHYDSAVCSKGASDDASQVAVMLELARALVYRKDNLPASPVIFLWTGGEEAISPAGNGWATYSKHYKDVGAFINLESMGGGGVPIIFQHTGAWVLSAFASGAPHPRGSRVAQDIFDLHLIPADSDFRMFSARHYGSLPGIDIAFVLDSTAYHSYLDTPERMRPGNLQEMGEALLGGIYPVAQELAHQHKASAHKDPMERAVFFDVLGYFMVEYPDTLAYTIHNVPLALLLASPLVQTFTEGRPVGPGYVRLMASTMRGLMTILGAVGLPALLAAARVLLLGKPMVFYAQHWLAPALFLPISLAGALAPWHRIRLNARRNEPTRKGSYLASQMHGCGLISSIIGSGLTAAGLMGSAAIFSWCSMVAFILGLIMQGPWVSGPRVLGVLAFAFVPVAVTASTVGLYVVVLLERMAMSGAGISVLADVLMGVLHGATLLASSCGALLPVLAYAIPGGHKRLTASLLGFSLLLAAWSHMYVQPYTPTAPKRMVINHFVFTEADPAVSTAQHDQIIAMRTVNESIAIAGADSTALEQAIDVSKFTRAPVIGREHDVVFPLTNMLRGIVVNPPDKRPRERSAAATTTGTDSDGTASSAAAPAASASAATGGGSSGGSLAAPSPSPSPAASEAHTPWTKWLAAQQQQQREKQEREQAAAAAAAAAAAQGAVRGPAAPFVQLQRVETVGCEGSAECDGRGKTRLHMRMYSEKPYWGILNITGRLVDWSFTRDLAAVHASSKPGSPAAPCTHIVRLTSQDPDPSWHFWVDVEVPASAGTGTAASGKHGQWGVHVELSIVDLTRTEVLEDVLALLPDYVAETWLSTVHHSHWDI</sequence>
<feature type="transmembrane region" description="Helical" evidence="15">
    <location>
        <begin position="614"/>
        <end position="633"/>
    </location>
</feature>
<comment type="similarity">
    <text evidence="3">Belongs to the peptidase M28 family.</text>
</comment>
<evidence type="ECO:0000256" key="12">
    <source>
        <dbReference type="ARBA" id="ARBA00023136"/>
    </source>
</evidence>
<keyword evidence="4" id="KW-0645">Protease</keyword>
<evidence type="ECO:0000256" key="5">
    <source>
        <dbReference type="ARBA" id="ARBA00022692"/>
    </source>
</evidence>
<dbReference type="GO" id="GO:0005789">
    <property type="term" value="C:endoplasmic reticulum membrane"/>
    <property type="evidence" value="ECO:0007669"/>
    <property type="project" value="UniProtKB-SubCell"/>
</dbReference>
<evidence type="ECO:0000256" key="7">
    <source>
        <dbReference type="ARBA" id="ARBA00022801"/>
    </source>
</evidence>
<evidence type="ECO:0000256" key="8">
    <source>
        <dbReference type="ARBA" id="ARBA00022824"/>
    </source>
</evidence>
<keyword evidence="12 15" id="KW-0472">Membrane</keyword>
<dbReference type="GO" id="GO:0008235">
    <property type="term" value="F:metalloexopeptidase activity"/>
    <property type="evidence" value="ECO:0007669"/>
    <property type="project" value="InterPro"/>
</dbReference>
<keyword evidence="11" id="KW-0482">Metalloprotease</keyword>
<evidence type="ECO:0000256" key="14">
    <source>
        <dbReference type="SAM" id="MobiDB-lite"/>
    </source>
</evidence>
<feature type="transmembrane region" description="Helical" evidence="15">
    <location>
        <begin position="540"/>
        <end position="565"/>
    </location>
</feature>
<protein>
    <recommendedName>
        <fullName evidence="16">Peptidase M28 domain-containing protein</fullName>
    </recommendedName>
</protein>
<name>A0A7S3VS77_DUNTE</name>
<dbReference type="InterPro" id="IPR045175">
    <property type="entry name" value="M28_fam"/>
</dbReference>
<keyword evidence="10 15" id="KW-1133">Transmembrane helix</keyword>
<feature type="transmembrane region" description="Helical" evidence="15">
    <location>
        <begin position="487"/>
        <end position="508"/>
    </location>
</feature>
<keyword evidence="9" id="KW-0862">Zinc</keyword>
<evidence type="ECO:0000256" key="9">
    <source>
        <dbReference type="ARBA" id="ARBA00022833"/>
    </source>
</evidence>
<dbReference type="GO" id="GO:0006508">
    <property type="term" value="P:proteolysis"/>
    <property type="evidence" value="ECO:0007669"/>
    <property type="project" value="UniProtKB-KW"/>
</dbReference>
<comment type="cofactor">
    <cofactor evidence="1">
        <name>Zn(2+)</name>
        <dbReference type="ChEBI" id="CHEBI:29105"/>
    </cofactor>
</comment>
<dbReference type="PANTHER" id="PTHR12147">
    <property type="entry name" value="METALLOPEPTIDASE M28 FAMILY MEMBER"/>
    <property type="match status" value="1"/>
</dbReference>
<dbReference type="InterPro" id="IPR007484">
    <property type="entry name" value="Peptidase_M28"/>
</dbReference>
<evidence type="ECO:0000256" key="15">
    <source>
        <dbReference type="SAM" id="Phobius"/>
    </source>
</evidence>
<dbReference type="FunFam" id="3.40.630.10:FF:000008">
    <property type="entry name" value="Endoplasmic reticulum metallopeptidase 1"/>
    <property type="match status" value="1"/>
</dbReference>
<feature type="transmembrane region" description="Helical" evidence="15">
    <location>
        <begin position="448"/>
        <end position="466"/>
    </location>
</feature>
<feature type="domain" description="Peptidase M28" evidence="16">
    <location>
        <begin position="138"/>
        <end position="331"/>
    </location>
</feature>
<evidence type="ECO:0000256" key="1">
    <source>
        <dbReference type="ARBA" id="ARBA00001947"/>
    </source>
</evidence>
<evidence type="ECO:0000256" key="2">
    <source>
        <dbReference type="ARBA" id="ARBA00004477"/>
    </source>
</evidence>
<evidence type="ECO:0000256" key="6">
    <source>
        <dbReference type="ARBA" id="ARBA00022723"/>
    </source>
</evidence>